<dbReference type="AlphaFoldDB" id="A0A6J4QVH2"/>
<dbReference type="EMBL" id="CADCVE010000055">
    <property type="protein sequence ID" value="CAA9456498.1"/>
    <property type="molecule type" value="Genomic_DNA"/>
</dbReference>
<dbReference type="InterPro" id="IPR009057">
    <property type="entry name" value="Homeodomain-like_sf"/>
</dbReference>
<name>A0A6J4QVH2_9ACTN</name>
<reference evidence="6" key="1">
    <citation type="submission" date="2020-02" db="EMBL/GenBank/DDBJ databases">
        <authorList>
            <person name="Meier V. D."/>
        </authorList>
    </citation>
    <scope>NUCLEOTIDE SEQUENCE</scope>
    <source>
        <strain evidence="6">AVDCRST_MAG28</strain>
    </source>
</reference>
<evidence type="ECO:0000256" key="1">
    <source>
        <dbReference type="ARBA" id="ARBA00023015"/>
    </source>
</evidence>
<feature type="DNA-binding region" description="H-T-H motif" evidence="4">
    <location>
        <begin position="34"/>
        <end position="53"/>
    </location>
</feature>
<dbReference type="PANTHER" id="PTHR30055:SF146">
    <property type="entry name" value="HTH-TYPE TRANSCRIPTIONAL DUAL REGULATOR CECR"/>
    <property type="match status" value="1"/>
</dbReference>
<accession>A0A6J4QVH2</accession>
<dbReference type="SUPFAM" id="SSF46689">
    <property type="entry name" value="Homeodomain-like"/>
    <property type="match status" value="1"/>
</dbReference>
<feature type="domain" description="HTH tetR-type" evidence="5">
    <location>
        <begin position="11"/>
        <end position="71"/>
    </location>
</feature>
<dbReference type="Pfam" id="PF14246">
    <property type="entry name" value="TetR_C_7"/>
    <property type="match status" value="1"/>
</dbReference>
<dbReference type="Pfam" id="PF00440">
    <property type="entry name" value="TetR_N"/>
    <property type="match status" value="1"/>
</dbReference>
<gene>
    <name evidence="6" type="ORF">AVDCRST_MAG28-2441</name>
</gene>
<dbReference type="InterPro" id="IPR001647">
    <property type="entry name" value="HTH_TetR"/>
</dbReference>
<evidence type="ECO:0000256" key="2">
    <source>
        <dbReference type="ARBA" id="ARBA00023125"/>
    </source>
</evidence>
<dbReference type="InterPro" id="IPR039536">
    <property type="entry name" value="TetR_C_Proteobacteria"/>
</dbReference>
<dbReference type="GO" id="GO:0003700">
    <property type="term" value="F:DNA-binding transcription factor activity"/>
    <property type="evidence" value="ECO:0007669"/>
    <property type="project" value="TreeGrafter"/>
</dbReference>
<keyword evidence="3" id="KW-0804">Transcription</keyword>
<dbReference type="PRINTS" id="PR00455">
    <property type="entry name" value="HTHTETR"/>
</dbReference>
<dbReference type="InterPro" id="IPR050109">
    <property type="entry name" value="HTH-type_TetR-like_transc_reg"/>
</dbReference>
<dbReference type="SUPFAM" id="SSF48498">
    <property type="entry name" value="Tetracyclin repressor-like, C-terminal domain"/>
    <property type="match status" value="1"/>
</dbReference>
<dbReference type="Gene3D" id="1.10.357.10">
    <property type="entry name" value="Tetracycline Repressor, domain 2"/>
    <property type="match status" value="1"/>
</dbReference>
<dbReference type="PANTHER" id="PTHR30055">
    <property type="entry name" value="HTH-TYPE TRANSCRIPTIONAL REGULATOR RUTR"/>
    <property type="match status" value="1"/>
</dbReference>
<organism evidence="6">
    <name type="scientific">uncultured Rubrobacteraceae bacterium</name>
    <dbReference type="NCBI Taxonomy" id="349277"/>
    <lineage>
        <taxon>Bacteria</taxon>
        <taxon>Bacillati</taxon>
        <taxon>Actinomycetota</taxon>
        <taxon>Rubrobacteria</taxon>
        <taxon>Rubrobacterales</taxon>
        <taxon>Rubrobacteraceae</taxon>
        <taxon>environmental samples</taxon>
    </lineage>
</organism>
<evidence type="ECO:0000259" key="5">
    <source>
        <dbReference type="PROSITE" id="PS50977"/>
    </source>
</evidence>
<keyword evidence="1" id="KW-0805">Transcription regulation</keyword>
<dbReference type="FunFam" id="1.10.10.60:FF:000141">
    <property type="entry name" value="TetR family transcriptional regulator"/>
    <property type="match status" value="1"/>
</dbReference>
<dbReference type="GO" id="GO:0000976">
    <property type="term" value="F:transcription cis-regulatory region binding"/>
    <property type="evidence" value="ECO:0007669"/>
    <property type="project" value="TreeGrafter"/>
</dbReference>
<keyword evidence="2 4" id="KW-0238">DNA-binding</keyword>
<evidence type="ECO:0000256" key="3">
    <source>
        <dbReference type="ARBA" id="ARBA00023163"/>
    </source>
</evidence>
<dbReference type="InterPro" id="IPR036271">
    <property type="entry name" value="Tet_transcr_reg_TetR-rel_C_sf"/>
</dbReference>
<sequence>MADPELMPRARAKKEQIRTGAQRLFLDKGFAATSTDAIVAEARVSKQTLYAYYPSKEELLADVLEHLIEDGSRGGPPLTVEGASPDSRDELRRALDALARKLISGLMDPDYVALVRVVIAETRRLPRLGRLFRSAVPERVLGHVAALLEAAREAGVIGPVDTDAASRAFVGPLLTYVLLDGLFVGDGPPRPRGPERIEAAVDLFMRSID</sequence>
<protein>
    <recommendedName>
        <fullName evidence="5">HTH tetR-type domain-containing protein</fullName>
    </recommendedName>
</protein>
<dbReference type="GO" id="GO:0045892">
    <property type="term" value="P:negative regulation of DNA-templated transcription"/>
    <property type="evidence" value="ECO:0007669"/>
    <property type="project" value="UniProtKB-ARBA"/>
</dbReference>
<dbReference type="PROSITE" id="PS50977">
    <property type="entry name" value="HTH_TETR_2"/>
    <property type="match status" value="1"/>
</dbReference>
<evidence type="ECO:0000313" key="6">
    <source>
        <dbReference type="EMBL" id="CAA9456498.1"/>
    </source>
</evidence>
<proteinExistence type="predicted"/>
<evidence type="ECO:0000256" key="4">
    <source>
        <dbReference type="PROSITE-ProRule" id="PRU00335"/>
    </source>
</evidence>